<evidence type="ECO:0000256" key="19">
    <source>
        <dbReference type="SAM" id="Phobius"/>
    </source>
</evidence>
<evidence type="ECO:0000256" key="2">
    <source>
        <dbReference type="ARBA" id="ARBA00004651"/>
    </source>
</evidence>
<keyword evidence="9" id="KW-0808">Transferase</keyword>
<keyword evidence="8" id="KW-0169">Cobalamin biosynthesis</keyword>
<comment type="catalytic activity">
    <reaction evidence="17">
        <text>alpha-ribazole + adenosylcob(III)inamide-GDP = adenosylcob(III)alamin + GMP + H(+)</text>
        <dbReference type="Rhea" id="RHEA:16049"/>
        <dbReference type="ChEBI" id="CHEBI:10329"/>
        <dbReference type="ChEBI" id="CHEBI:15378"/>
        <dbReference type="ChEBI" id="CHEBI:18408"/>
        <dbReference type="ChEBI" id="CHEBI:58115"/>
        <dbReference type="ChEBI" id="CHEBI:60487"/>
        <dbReference type="EC" id="2.7.8.26"/>
    </reaction>
</comment>
<dbReference type="UniPathway" id="UPA00148">
    <property type="reaction ID" value="UER00238"/>
</dbReference>
<dbReference type="PANTHER" id="PTHR34148">
    <property type="entry name" value="ADENOSYLCOBINAMIDE-GDP RIBAZOLETRANSFERASE"/>
    <property type="match status" value="1"/>
</dbReference>
<sequence length="261" mass="28423">MMKLLAALIFFTRLPFWRLASPNTAAFKRVVDCWPFVGWLTGGAMAGTLALAAQVWPTSIAVILALITRILLTGALHEDGLADCCDGFGGGLSRERTLAILKDSHIGTYGVIGLLGYFALLYNVLTALPLPIACAALFCGDAWSKNCAAQLINLLPYARKEEEAKAKLIYDRMTPTAFLWACIGGLAPMLCVTSGLLPFFEAASFGPIYLIALPAPLLVLLLIQRYLRRRIQGYTGDCCGATFLLCELSYYLTVLLLYLQL</sequence>
<dbReference type="PANTHER" id="PTHR34148:SF1">
    <property type="entry name" value="ADENOSYLCOBINAMIDE-GDP RIBAZOLETRANSFERASE"/>
    <property type="match status" value="1"/>
</dbReference>
<dbReference type="AlphaFoldDB" id="J9GNC5"/>
<evidence type="ECO:0000256" key="11">
    <source>
        <dbReference type="ARBA" id="ARBA00022842"/>
    </source>
</evidence>
<evidence type="ECO:0000256" key="17">
    <source>
        <dbReference type="ARBA" id="ARBA00048623"/>
    </source>
</evidence>
<dbReference type="GO" id="GO:0051073">
    <property type="term" value="F:adenosylcobinamide-GDP ribazoletransferase activity"/>
    <property type="evidence" value="ECO:0007669"/>
    <property type="project" value="UniProtKB-EC"/>
</dbReference>
<feature type="transmembrane region" description="Helical" evidence="19">
    <location>
        <begin position="206"/>
        <end position="227"/>
    </location>
</feature>
<feature type="transmembrane region" description="Helical" evidence="19">
    <location>
        <begin position="239"/>
        <end position="259"/>
    </location>
</feature>
<dbReference type="InterPro" id="IPR003805">
    <property type="entry name" value="CobS"/>
</dbReference>
<comment type="function">
    <text evidence="14">Joins adenosylcobinamide-GDP and alpha-ribazole to generate adenosylcobalamin (Ado-cobalamin). Also synthesizes adenosylcobalamin 5'-phosphate from adenosylcobinamide-GDP and alpha-ribazole 5'-phosphate.</text>
</comment>
<evidence type="ECO:0000256" key="16">
    <source>
        <dbReference type="ARBA" id="ARBA00032853"/>
    </source>
</evidence>
<dbReference type="EC" id="2.7.8.26" evidence="5"/>
<dbReference type="Pfam" id="PF02654">
    <property type="entry name" value="CobS"/>
    <property type="match status" value="1"/>
</dbReference>
<comment type="caution">
    <text evidence="20">The sequence shown here is derived from an EMBL/GenBank/DDBJ whole genome shotgun (WGS) entry which is preliminary data.</text>
</comment>
<keyword evidence="13 19" id="KW-0472">Membrane</keyword>
<evidence type="ECO:0000256" key="6">
    <source>
        <dbReference type="ARBA" id="ARBA00015850"/>
    </source>
</evidence>
<accession>J9GNC5</accession>
<keyword evidence="12 19" id="KW-1133">Transmembrane helix</keyword>
<comment type="catalytic activity">
    <reaction evidence="18">
        <text>alpha-ribazole 5'-phosphate + adenosylcob(III)inamide-GDP = adenosylcob(III)alamin 5'-phosphate + GMP + H(+)</text>
        <dbReference type="Rhea" id="RHEA:23560"/>
        <dbReference type="ChEBI" id="CHEBI:15378"/>
        <dbReference type="ChEBI" id="CHEBI:57918"/>
        <dbReference type="ChEBI" id="CHEBI:58115"/>
        <dbReference type="ChEBI" id="CHEBI:60487"/>
        <dbReference type="ChEBI" id="CHEBI:60493"/>
        <dbReference type="EC" id="2.7.8.26"/>
    </reaction>
</comment>
<comment type="cofactor">
    <cofactor evidence="1">
        <name>Mg(2+)</name>
        <dbReference type="ChEBI" id="CHEBI:18420"/>
    </cofactor>
</comment>
<evidence type="ECO:0000256" key="10">
    <source>
        <dbReference type="ARBA" id="ARBA00022692"/>
    </source>
</evidence>
<organism evidence="20">
    <name type="scientific">gut metagenome</name>
    <dbReference type="NCBI Taxonomy" id="749906"/>
    <lineage>
        <taxon>unclassified sequences</taxon>
        <taxon>metagenomes</taxon>
        <taxon>organismal metagenomes</taxon>
    </lineage>
</organism>
<evidence type="ECO:0000256" key="18">
    <source>
        <dbReference type="ARBA" id="ARBA00049504"/>
    </source>
</evidence>
<keyword evidence="7" id="KW-1003">Cell membrane</keyword>
<evidence type="ECO:0000256" key="5">
    <source>
        <dbReference type="ARBA" id="ARBA00013200"/>
    </source>
</evidence>
<reference evidence="20" key="1">
    <citation type="journal article" date="2012" name="PLoS ONE">
        <title>Gene sets for utilization of primary and secondary nutrition supplies in the distal gut of endangered iberian lynx.</title>
        <authorList>
            <person name="Alcaide M."/>
            <person name="Messina E."/>
            <person name="Richter M."/>
            <person name="Bargiela R."/>
            <person name="Peplies J."/>
            <person name="Huws S.A."/>
            <person name="Newbold C.J."/>
            <person name="Golyshin P.N."/>
            <person name="Simon M.A."/>
            <person name="Lopez G."/>
            <person name="Yakimov M.M."/>
            <person name="Ferrer M."/>
        </authorList>
    </citation>
    <scope>NUCLEOTIDE SEQUENCE</scope>
</reference>
<protein>
    <recommendedName>
        <fullName evidence="6">Adenosylcobinamide-GDP ribazoletransferase</fullName>
        <ecNumber evidence="5">2.7.8.26</ecNumber>
    </recommendedName>
    <alternativeName>
        <fullName evidence="16">Cobalamin synthase</fullName>
    </alternativeName>
    <alternativeName>
        <fullName evidence="15">Cobalamin-5'-phosphate synthase</fullName>
    </alternativeName>
</protein>
<keyword evidence="10 19" id="KW-0812">Transmembrane</keyword>
<dbReference type="GO" id="GO:0008818">
    <property type="term" value="F:cobalamin 5'-phosphate synthase activity"/>
    <property type="evidence" value="ECO:0007669"/>
    <property type="project" value="InterPro"/>
</dbReference>
<keyword evidence="11" id="KW-0460">Magnesium</keyword>
<evidence type="ECO:0000256" key="9">
    <source>
        <dbReference type="ARBA" id="ARBA00022679"/>
    </source>
</evidence>
<evidence type="ECO:0000313" key="20">
    <source>
        <dbReference type="EMBL" id="EJX09572.1"/>
    </source>
</evidence>
<evidence type="ECO:0000256" key="7">
    <source>
        <dbReference type="ARBA" id="ARBA00022475"/>
    </source>
</evidence>
<gene>
    <name evidence="20" type="ORF">EVA_02323</name>
</gene>
<evidence type="ECO:0000256" key="4">
    <source>
        <dbReference type="ARBA" id="ARBA00010561"/>
    </source>
</evidence>
<feature type="transmembrane region" description="Helical" evidence="19">
    <location>
        <begin position="44"/>
        <end position="67"/>
    </location>
</feature>
<evidence type="ECO:0000256" key="8">
    <source>
        <dbReference type="ARBA" id="ARBA00022573"/>
    </source>
</evidence>
<dbReference type="EMBL" id="AMCI01000363">
    <property type="protein sequence ID" value="EJX09572.1"/>
    <property type="molecule type" value="Genomic_DNA"/>
</dbReference>
<comment type="similarity">
    <text evidence="4">Belongs to the CobS family.</text>
</comment>
<evidence type="ECO:0000256" key="1">
    <source>
        <dbReference type="ARBA" id="ARBA00001946"/>
    </source>
</evidence>
<evidence type="ECO:0000256" key="12">
    <source>
        <dbReference type="ARBA" id="ARBA00022989"/>
    </source>
</evidence>
<comment type="pathway">
    <text evidence="3">Cofactor biosynthesis; adenosylcobalamin biosynthesis; adenosylcobalamin from cob(II)yrinate a,c-diamide: step 7/7.</text>
</comment>
<evidence type="ECO:0000256" key="14">
    <source>
        <dbReference type="ARBA" id="ARBA00025228"/>
    </source>
</evidence>
<dbReference type="HAMAP" id="MF_00719">
    <property type="entry name" value="CobS"/>
    <property type="match status" value="1"/>
</dbReference>
<evidence type="ECO:0000256" key="13">
    <source>
        <dbReference type="ARBA" id="ARBA00023136"/>
    </source>
</evidence>
<evidence type="ECO:0000256" key="15">
    <source>
        <dbReference type="ARBA" id="ARBA00032605"/>
    </source>
</evidence>
<dbReference type="GO" id="GO:0005886">
    <property type="term" value="C:plasma membrane"/>
    <property type="evidence" value="ECO:0007669"/>
    <property type="project" value="UniProtKB-SubCell"/>
</dbReference>
<dbReference type="GO" id="GO:0009236">
    <property type="term" value="P:cobalamin biosynthetic process"/>
    <property type="evidence" value="ECO:0007669"/>
    <property type="project" value="UniProtKB-UniPathway"/>
</dbReference>
<proteinExistence type="inferred from homology"/>
<name>J9GNC5_9ZZZZ</name>
<evidence type="ECO:0000256" key="3">
    <source>
        <dbReference type="ARBA" id="ARBA00004663"/>
    </source>
</evidence>
<comment type="subcellular location">
    <subcellularLocation>
        <location evidence="2">Cell membrane</location>
        <topology evidence="2">Multi-pass membrane protein</topology>
    </subcellularLocation>
</comment>
<feature type="transmembrane region" description="Helical" evidence="19">
    <location>
        <begin position="177"/>
        <end position="200"/>
    </location>
</feature>